<feature type="transmembrane region" description="Helical" evidence="1">
    <location>
        <begin position="67"/>
        <end position="84"/>
    </location>
</feature>
<evidence type="ECO:0000313" key="2">
    <source>
        <dbReference type="EMBL" id="XFO68059.1"/>
    </source>
</evidence>
<keyword evidence="3" id="KW-1185">Reference proteome</keyword>
<evidence type="ECO:0000256" key="1">
    <source>
        <dbReference type="SAM" id="Phobius"/>
    </source>
</evidence>
<feature type="transmembrane region" description="Helical" evidence="1">
    <location>
        <begin position="171"/>
        <end position="194"/>
    </location>
</feature>
<sequence length="428" mass="49573">MSTTTLLPRNFIQFLCYFFCGIIVYFLFSNETPNQLNPVNILLQLISLIIIWISFESIKKSGLKLHNWFFLVFSFFLLLNTYHISNLQREKEFVDLYYLLIGPIVFGCFLYLGESVKISGINFNLPIKLNPNIISLLLMVIYIYILWQIYTIAGFRFFSDTLLRYQDKSEFTVPGMSGALAIIKWILLMMIPYVTKSLRYAIVISLILFSGVMQFNRGDIFRISIFLALFYMINREKKLITKKNLIILFTVTALGITSFAWIGEFRQSDELNTFDIGYLMESRVDNIAFNWLYSYSAINFDVLKLVTEAEDQNFPYTVFSLFIYYFGDREFIEGLEKDRASFSLSGLNASTFLSPFVQDMGAYYIIELIVFGALMSLFIIFIKAQRLTGVYLFIMLLITLTISGNYLIVPNFVVAILLATFLGMLIKV</sequence>
<feature type="transmembrane region" description="Helical" evidence="1">
    <location>
        <begin position="389"/>
        <end position="422"/>
    </location>
</feature>
<keyword evidence="1" id="KW-0472">Membrane</keyword>
<proteinExistence type="predicted"/>
<feature type="transmembrane region" description="Helical" evidence="1">
    <location>
        <begin position="245"/>
        <end position="263"/>
    </location>
</feature>
<accession>A0ABZ3IQZ3</accession>
<dbReference type="EMBL" id="CP155573">
    <property type="protein sequence ID" value="XFO68059.1"/>
    <property type="molecule type" value="Genomic_DNA"/>
</dbReference>
<evidence type="ECO:0000313" key="3">
    <source>
        <dbReference type="Proteomes" id="UP000216752"/>
    </source>
</evidence>
<feature type="transmembrane region" description="Helical" evidence="1">
    <location>
        <begin position="12"/>
        <end position="29"/>
    </location>
</feature>
<feature type="transmembrane region" description="Helical" evidence="1">
    <location>
        <begin position="36"/>
        <end position="55"/>
    </location>
</feature>
<name>A0ABZ3IQZ3_9FIRM</name>
<feature type="transmembrane region" description="Helical" evidence="1">
    <location>
        <begin position="362"/>
        <end position="382"/>
    </location>
</feature>
<evidence type="ECO:0008006" key="4">
    <source>
        <dbReference type="Google" id="ProtNLM"/>
    </source>
</evidence>
<gene>
    <name evidence="2" type="ORF">SPSIL_042790</name>
</gene>
<feature type="transmembrane region" description="Helical" evidence="1">
    <location>
        <begin position="96"/>
        <end position="113"/>
    </location>
</feature>
<feature type="transmembrane region" description="Helical" evidence="1">
    <location>
        <begin position="200"/>
        <end position="233"/>
    </location>
</feature>
<protein>
    <recommendedName>
        <fullName evidence="4">Oligosaccharide repeat unit polymerase</fullName>
    </recommendedName>
</protein>
<keyword evidence="1" id="KW-1133">Transmembrane helix</keyword>
<dbReference type="RefSeq" id="WP_094603866.1">
    <property type="nucleotide sequence ID" value="NZ_CP155573.1"/>
</dbReference>
<keyword evidence="1" id="KW-0812">Transmembrane</keyword>
<dbReference type="Proteomes" id="UP000216752">
    <property type="component" value="Chromosome"/>
</dbReference>
<reference evidence="2" key="1">
    <citation type="submission" date="2024-05" db="EMBL/GenBank/DDBJ databases">
        <title>Isolation and characterization of Sporomusa carbonis sp. nov., a carboxydotrophic hydrogenogen in the genus of Sporomusa isolated from a charcoal burning pile.</title>
        <authorList>
            <person name="Boeer T."/>
            <person name="Rosenbaum F."/>
            <person name="Eysell L."/>
            <person name="Mueller V."/>
            <person name="Daniel R."/>
            <person name="Poehlein A."/>
        </authorList>
    </citation>
    <scope>NUCLEOTIDE SEQUENCE [LARGE SCALE GENOMIC DNA]</scope>
    <source>
        <strain evidence="2">DSM 10669</strain>
    </source>
</reference>
<feature type="transmembrane region" description="Helical" evidence="1">
    <location>
        <begin position="133"/>
        <end position="159"/>
    </location>
</feature>
<organism evidence="2 3">
    <name type="scientific">Sporomusa silvacetica DSM 10669</name>
    <dbReference type="NCBI Taxonomy" id="1123289"/>
    <lineage>
        <taxon>Bacteria</taxon>
        <taxon>Bacillati</taxon>
        <taxon>Bacillota</taxon>
        <taxon>Negativicutes</taxon>
        <taxon>Selenomonadales</taxon>
        <taxon>Sporomusaceae</taxon>
        <taxon>Sporomusa</taxon>
    </lineage>
</organism>